<reference evidence="1 2" key="1">
    <citation type="submission" date="2019-03" db="EMBL/GenBank/DDBJ databases">
        <title>Diversity of the mouse oral microbiome.</title>
        <authorList>
            <person name="Joseph S."/>
            <person name="Aduse-Opoku J."/>
            <person name="Curtis M."/>
            <person name="Wade W."/>
            <person name="Hashim A."/>
        </authorList>
    </citation>
    <scope>NUCLEOTIDE SEQUENCE [LARGE SCALE GENOMIC DNA]</scope>
    <source>
        <strain evidence="2">irhom_31</strain>
    </source>
</reference>
<sequence>MKTAATDISDFIYIVLHIPFGDVSVAAVYSSYQKAEKYCQAYRETEKFVAPWIICAPKRTRLYNLYPQTMGQMGAIREKISANPYSQEGIDSDVSPGEIGHDGYILLVEGSPNAPHILGFSPIVSWEGKLTFMRMNTLLSILNRLLNFGITL</sequence>
<protein>
    <submittedName>
        <fullName evidence="1">Uncharacterized protein</fullName>
    </submittedName>
</protein>
<dbReference type="EMBL" id="SPQC01000043">
    <property type="protein sequence ID" value="TFU20952.1"/>
    <property type="molecule type" value="Genomic_DNA"/>
</dbReference>
<dbReference type="RefSeq" id="WP_135013594.1">
    <property type="nucleotide sequence ID" value="NZ_JADGLK010000043.1"/>
</dbReference>
<gene>
    <name evidence="1" type="ORF">E4U03_10320</name>
</gene>
<dbReference type="Proteomes" id="UP000297951">
    <property type="component" value="Unassembled WGS sequence"/>
</dbReference>
<evidence type="ECO:0000313" key="2">
    <source>
        <dbReference type="Proteomes" id="UP000297951"/>
    </source>
</evidence>
<proteinExistence type="predicted"/>
<organism evidence="1 2">
    <name type="scientific">Rothia nasimurium</name>
    <dbReference type="NCBI Taxonomy" id="85336"/>
    <lineage>
        <taxon>Bacteria</taxon>
        <taxon>Bacillati</taxon>
        <taxon>Actinomycetota</taxon>
        <taxon>Actinomycetes</taxon>
        <taxon>Micrococcales</taxon>
        <taxon>Micrococcaceae</taxon>
        <taxon>Rothia</taxon>
    </lineage>
</organism>
<comment type="caution">
    <text evidence="1">The sequence shown here is derived from an EMBL/GenBank/DDBJ whole genome shotgun (WGS) entry which is preliminary data.</text>
</comment>
<dbReference type="AlphaFoldDB" id="A0A4Y9F163"/>
<name>A0A4Y9F163_9MICC</name>
<evidence type="ECO:0000313" key="1">
    <source>
        <dbReference type="EMBL" id="TFU20952.1"/>
    </source>
</evidence>
<accession>A0A4Y9F163</accession>